<protein>
    <recommendedName>
        <fullName evidence="2">Calcium binding protein from Anabaena CcbP</fullName>
    </recommendedName>
</protein>
<name>A0A6J4L4X5_9BACT</name>
<proteinExistence type="predicted"/>
<dbReference type="Pfam" id="PF11535">
    <property type="entry name" value="Calci_bind_CcbP"/>
    <property type="match status" value="1"/>
</dbReference>
<dbReference type="EMBL" id="CADCTX010000505">
    <property type="protein sequence ID" value="CAA9324220.1"/>
    <property type="molecule type" value="Genomic_DNA"/>
</dbReference>
<sequence>MAASTPDPVREDRILMEIVVDAYDAGERALGWYYYLENTLRLPFGARCVSRRAISPLRPGEAVTVTGLAPEDECEREIFVQVDWQERPLAVPLSQLEPHGRPAADLATREAVADWHYWTARGYEF</sequence>
<gene>
    <name evidence="1" type="ORF">AVDCRST_MAG40-1609</name>
</gene>
<dbReference type="InterPro" id="IPR020994">
    <property type="entry name" value="Uncharacterised_Ca-bd_CcbP"/>
</dbReference>
<evidence type="ECO:0000313" key="1">
    <source>
        <dbReference type="EMBL" id="CAA9324220.1"/>
    </source>
</evidence>
<reference evidence="1" key="1">
    <citation type="submission" date="2020-02" db="EMBL/GenBank/DDBJ databases">
        <authorList>
            <person name="Meier V. D."/>
        </authorList>
    </citation>
    <scope>NUCLEOTIDE SEQUENCE</scope>
    <source>
        <strain evidence="1">AVDCRST_MAG40</strain>
    </source>
</reference>
<organism evidence="1">
    <name type="scientific">uncultured Gemmatimonadaceae bacterium</name>
    <dbReference type="NCBI Taxonomy" id="246130"/>
    <lineage>
        <taxon>Bacteria</taxon>
        <taxon>Pseudomonadati</taxon>
        <taxon>Gemmatimonadota</taxon>
        <taxon>Gemmatimonadia</taxon>
        <taxon>Gemmatimonadales</taxon>
        <taxon>Gemmatimonadaceae</taxon>
        <taxon>environmental samples</taxon>
    </lineage>
</organism>
<evidence type="ECO:0008006" key="2">
    <source>
        <dbReference type="Google" id="ProtNLM"/>
    </source>
</evidence>
<dbReference type="AlphaFoldDB" id="A0A6J4L4X5"/>
<accession>A0A6J4L4X5</accession>
<dbReference type="Gene3D" id="6.10.140.400">
    <property type="match status" value="2"/>
</dbReference>